<evidence type="ECO:0000259" key="4">
    <source>
        <dbReference type="PROSITE" id="PS50042"/>
    </source>
</evidence>
<evidence type="ECO:0000313" key="7">
    <source>
        <dbReference type="Proteomes" id="UP000295830"/>
    </source>
</evidence>
<dbReference type="SUPFAM" id="SSF51206">
    <property type="entry name" value="cAMP-binding domain-like"/>
    <property type="match status" value="1"/>
</dbReference>
<dbReference type="Proteomes" id="UP000295830">
    <property type="component" value="Unassembled WGS sequence"/>
</dbReference>
<dbReference type="OrthoDB" id="9777588at2"/>
<dbReference type="SMART" id="SM00100">
    <property type="entry name" value="cNMP"/>
    <property type="match status" value="1"/>
</dbReference>
<dbReference type="PROSITE" id="PS51063">
    <property type="entry name" value="HTH_CRP_2"/>
    <property type="match status" value="1"/>
</dbReference>
<dbReference type="InterPro" id="IPR018488">
    <property type="entry name" value="cNMP-bd_CS"/>
</dbReference>
<dbReference type="PROSITE" id="PS00888">
    <property type="entry name" value="CNMP_BINDING_1"/>
    <property type="match status" value="1"/>
</dbReference>
<keyword evidence="7" id="KW-1185">Reference proteome</keyword>
<dbReference type="Pfam" id="PF13545">
    <property type="entry name" value="HTH_Crp_2"/>
    <property type="match status" value="1"/>
</dbReference>
<dbReference type="InterPro" id="IPR050397">
    <property type="entry name" value="Env_Response_Regulators"/>
</dbReference>
<dbReference type="GO" id="GO:0005829">
    <property type="term" value="C:cytosol"/>
    <property type="evidence" value="ECO:0007669"/>
    <property type="project" value="TreeGrafter"/>
</dbReference>
<comment type="caution">
    <text evidence="6">The sequence shown here is derived from an EMBL/GenBank/DDBJ whole genome shotgun (WGS) entry which is preliminary data.</text>
</comment>
<protein>
    <submittedName>
        <fullName evidence="6">Crp/Fnr family transcriptional regulator</fullName>
    </submittedName>
</protein>
<keyword evidence="1" id="KW-0805">Transcription regulation</keyword>
<proteinExistence type="predicted"/>
<keyword evidence="3" id="KW-0804">Transcription</keyword>
<keyword evidence="2" id="KW-0238">DNA-binding</keyword>
<evidence type="ECO:0000256" key="2">
    <source>
        <dbReference type="ARBA" id="ARBA00023125"/>
    </source>
</evidence>
<dbReference type="SMART" id="SM00419">
    <property type="entry name" value="HTH_CRP"/>
    <property type="match status" value="1"/>
</dbReference>
<dbReference type="InterPro" id="IPR000595">
    <property type="entry name" value="cNMP-bd_dom"/>
</dbReference>
<dbReference type="CDD" id="cd00038">
    <property type="entry name" value="CAP_ED"/>
    <property type="match status" value="1"/>
</dbReference>
<evidence type="ECO:0000313" key="6">
    <source>
        <dbReference type="EMBL" id="TDT44237.1"/>
    </source>
</evidence>
<dbReference type="InterPro" id="IPR014710">
    <property type="entry name" value="RmlC-like_jellyroll"/>
</dbReference>
<dbReference type="InterPro" id="IPR018490">
    <property type="entry name" value="cNMP-bd_dom_sf"/>
</dbReference>
<feature type="domain" description="Cyclic nucleotide-binding" evidence="4">
    <location>
        <begin position="36"/>
        <end position="107"/>
    </location>
</feature>
<accession>A0A4R7K2G5</accession>
<dbReference type="PANTHER" id="PTHR24567:SF74">
    <property type="entry name" value="HTH-TYPE TRANSCRIPTIONAL REGULATOR ARCR"/>
    <property type="match status" value="1"/>
</dbReference>
<reference evidence="6 7" key="1">
    <citation type="submission" date="2019-03" db="EMBL/GenBank/DDBJ databases">
        <title>Genomic Encyclopedia of Type Strains, Phase IV (KMG-IV): sequencing the most valuable type-strain genomes for metagenomic binning, comparative biology and taxonomic classification.</title>
        <authorList>
            <person name="Goeker M."/>
        </authorList>
    </citation>
    <scope>NUCLEOTIDE SEQUENCE [LARGE SCALE GENOMIC DNA]</scope>
    <source>
        <strain evidence="6 7">DSM 15505</strain>
    </source>
</reference>
<dbReference type="RefSeq" id="WP_133734640.1">
    <property type="nucleotide sequence ID" value="NZ_SOAX01000001.1"/>
</dbReference>
<organism evidence="6 7">
    <name type="scientific">Halospina denitrificans</name>
    <dbReference type="NCBI Taxonomy" id="332522"/>
    <lineage>
        <taxon>Bacteria</taxon>
        <taxon>Pseudomonadati</taxon>
        <taxon>Pseudomonadota</taxon>
        <taxon>Gammaproteobacteria</taxon>
        <taxon>Halospina</taxon>
    </lineage>
</organism>
<dbReference type="Gene3D" id="2.60.120.10">
    <property type="entry name" value="Jelly Rolls"/>
    <property type="match status" value="1"/>
</dbReference>
<feature type="domain" description="HTH crp-type" evidence="5">
    <location>
        <begin position="171"/>
        <end position="241"/>
    </location>
</feature>
<dbReference type="EMBL" id="SOAX01000001">
    <property type="protein sequence ID" value="TDT44237.1"/>
    <property type="molecule type" value="Genomic_DNA"/>
</dbReference>
<dbReference type="Gene3D" id="1.10.10.10">
    <property type="entry name" value="Winged helix-like DNA-binding domain superfamily/Winged helix DNA-binding domain"/>
    <property type="match status" value="1"/>
</dbReference>
<name>A0A4R7K2G5_9GAMM</name>
<evidence type="ECO:0000256" key="3">
    <source>
        <dbReference type="ARBA" id="ARBA00023163"/>
    </source>
</evidence>
<dbReference type="AlphaFoldDB" id="A0A4R7K2G5"/>
<dbReference type="InterPro" id="IPR036390">
    <property type="entry name" value="WH_DNA-bd_sf"/>
</dbReference>
<dbReference type="Pfam" id="PF00027">
    <property type="entry name" value="cNMP_binding"/>
    <property type="match status" value="1"/>
</dbReference>
<dbReference type="PROSITE" id="PS50042">
    <property type="entry name" value="CNMP_BINDING_3"/>
    <property type="match status" value="1"/>
</dbReference>
<dbReference type="PANTHER" id="PTHR24567">
    <property type="entry name" value="CRP FAMILY TRANSCRIPTIONAL REGULATORY PROTEIN"/>
    <property type="match status" value="1"/>
</dbReference>
<dbReference type="SUPFAM" id="SSF46785">
    <property type="entry name" value="Winged helix' DNA-binding domain"/>
    <property type="match status" value="1"/>
</dbReference>
<dbReference type="GO" id="GO:0003677">
    <property type="term" value="F:DNA binding"/>
    <property type="evidence" value="ECO:0007669"/>
    <property type="project" value="UniProtKB-KW"/>
</dbReference>
<dbReference type="GO" id="GO:0003700">
    <property type="term" value="F:DNA-binding transcription factor activity"/>
    <property type="evidence" value="ECO:0007669"/>
    <property type="project" value="TreeGrafter"/>
</dbReference>
<evidence type="ECO:0000259" key="5">
    <source>
        <dbReference type="PROSITE" id="PS51063"/>
    </source>
</evidence>
<sequence length="248" mass="28139">MTSCDALKLVDATNIRLAEPIRCPRLDNCAIHRHSFFHNLSDEDLATLCQRSRLHRLEARQMLCREGEPAQRFFIVLSGQLKLYRVSDQGSERILGSAGPGEVLGEMPACAPEGTYPWYAQCLENTEVRSFSGSLLRDMVGQRTDYMMNIMSYMSDASREDVNAREILSSQNARDRLVNYILQRLPENRSAPQEMEFPLPKGLTASLLAMQPETLSRILADLRRKGLVDVEQRRVRVHDRKTLASLAS</sequence>
<dbReference type="InterPro" id="IPR036388">
    <property type="entry name" value="WH-like_DNA-bd_sf"/>
</dbReference>
<evidence type="ECO:0000256" key="1">
    <source>
        <dbReference type="ARBA" id="ARBA00023015"/>
    </source>
</evidence>
<dbReference type="InterPro" id="IPR012318">
    <property type="entry name" value="HTH_CRP"/>
</dbReference>
<gene>
    <name evidence="6" type="ORF">DES49_0337</name>
</gene>